<feature type="transmembrane region" description="Helical" evidence="6">
    <location>
        <begin position="279"/>
        <end position="307"/>
    </location>
</feature>
<comment type="subcellular location">
    <subcellularLocation>
        <location evidence="1">Cell membrane</location>
        <topology evidence="1">Multi-pass membrane protein</topology>
    </subcellularLocation>
</comment>
<dbReference type="EMBL" id="CP003155">
    <property type="protein sequence ID" value="AEV29572.1"/>
    <property type="molecule type" value="Genomic_DNA"/>
</dbReference>
<feature type="transmembrane region" description="Helical" evidence="6">
    <location>
        <begin position="58"/>
        <end position="79"/>
    </location>
</feature>
<accession>G8QXK9</accession>
<keyword evidence="8" id="KW-1185">Reference proteome</keyword>
<evidence type="ECO:0000256" key="6">
    <source>
        <dbReference type="SAM" id="Phobius"/>
    </source>
</evidence>
<feature type="transmembrane region" description="Helical" evidence="6">
    <location>
        <begin position="91"/>
        <end position="108"/>
    </location>
</feature>
<keyword evidence="2" id="KW-1003">Cell membrane</keyword>
<dbReference type="KEGG" id="sgp:SpiGrapes_1776"/>
<keyword evidence="3 6" id="KW-0812">Transmembrane</keyword>
<dbReference type="HOGENOM" id="CLU_040769_0_2_12"/>
<organism evidence="7 8">
    <name type="scientific">Sphaerochaeta pleomorpha (strain ATCC BAA-1885 / DSM 22778 / Grapes)</name>
    <dbReference type="NCBI Taxonomy" id="158190"/>
    <lineage>
        <taxon>Bacteria</taxon>
        <taxon>Pseudomonadati</taxon>
        <taxon>Spirochaetota</taxon>
        <taxon>Spirochaetia</taxon>
        <taxon>Spirochaetales</taxon>
        <taxon>Sphaerochaetaceae</taxon>
        <taxon>Sphaerochaeta</taxon>
    </lineage>
</organism>
<feature type="transmembrane region" description="Helical" evidence="6">
    <location>
        <begin position="114"/>
        <end position="132"/>
    </location>
</feature>
<feature type="transmembrane region" description="Helical" evidence="6">
    <location>
        <begin position="319"/>
        <end position="339"/>
    </location>
</feature>
<dbReference type="PANTHER" id="PTHR47089:SF1">
    <property type="entry name" value="GUANOSINE ABC TRANSPORTER PERMEASE PROTEIN NUPP"/>
    <property type="match status" value="1"/>
</dbReference>
<evidence type="ECO:0000256" key="4">
    <source>
        <dbReference type="ARBA" id="ARBA00022989"/>
    </source>
</evidence>
<evidence type="ECO:0000313" key="7">
    <source>
        <dbReference type="EMBL" id="AEV29572.1"/>
    </source>
</evidence>
<dbReference type="PANTHER" id="PTHR47089">
    <property type="entry name" value="ABC TRANSPORTER, PERMEASE PROTEIN"/>
    <property type="match status" value="1"/>
</dbReference>
<evidence type="ECO:0000256" key="3">
    <source>
        <dbReference type="ARBA" id="ARBA00022692"/>
    </source>
</evidence>
<dbReference type="Proteomes" id="UP000005632">
    <property type="component" value="Chromosome"/>
</dbReference>
<dbReference type="STRING" id="158190.SpiGrapes_1776"/>
<dbReference type="GO" id="GO:0022857">
    <property type="term" value="F:transmembrane transporter activity"/>
    <property type="evidence" value="ECO:0007669"/>
    <property type="project" value="InterPro"/>
</dbReference>
<reference evidence="7 8" key="1">
    <citation type="submission" date="2011-11" db="EMBL/GenBank/DDBJ databases">
        <title>Complete sequence of Spirochaeta sp. grapes.</title>
        <authorList>
            <consortium name="US DOE Joint Genome Institute"/>
            <person name="Lucas S."/>
            <person name="Han J."/>
            <person name="Lapidus A."/>
            <person name="Cheng J.-F."/>
            <person name="Goodwin L."/>
            <person name="Pitluck S."/>
            <person name="Peters L."/>
            <person name="Ovchinnikova G."/>
            <person name="Munk A.C."/>
            <person name="Detter J.C."/>
            <person name="Han C."/>
            <person name="Tapia R."/>
            <person name="Land M."/>
            <person name="Hauser L."/>
            <person name="Kyrpides N."/>
            <person name="Ivanova N."/>
            <person name="Pagani I."/>
            <person name="Ritalahtilisa K."/>
            <person name="Loeffler F."/>
            <person name="Woyke T."/>
        </authorList>
    </citation>
    <scope>NUCLEOTIDE SEQUENCE [LARGE SCALE GENOMIC DNA]</scope>
    <source>
        <strain evidence="8">ATCC BAA-1885 / DSM 22778 / Grapes</strain>
    </source>
</reference>
<protein>
    <submittedName>
        <fullName evidence="7">ABC-type uncharacterized transport system, permease component</fullName>
    </submittedName>
</protein>
<dbReference type="GO" id="GO:0005886">
    <property type="term" value="C:plasma membrane"/>
    <property type="evidence" value="ECO:0007669"/>
    <property type="project" value="UniProtKB-SubCell"/>
</dbReference>
<feature type="transmembrane region" description="Helical" evidence="6">
    <location>
        <begin position="242"/>
        <end position="259"/>
    </location>
</feature>
<name>G8QXK9_SPHPG</name>
<evidence type="ECO:0000313" key="8">
    <source>
        <dbReference type="Proteomes" id="UP000005632"/>
    </source>
</evidence>
<keyword evidence="5 6" id="KW-0472">Membrane</keyword>
<sequence>MKPTYNKISNIGRQMLPSVISVLCALLIGAGVLALSGFDPFESYKTLFSGAFGSRYSFSETLVKMIPILVISLGTSVAFKAQLWNIGGNGQYTMGAIVAVWVCVYSNLPVPLMLLVSFLASVAAGFLYGAFIGVMKAKLNANEVITTLMFDYIVAYFLSFLVYGPMMDPQGHGFPQSCLVSSQVLFTKLLKGTRLHSGLFLALALVVLLYLFWHTKEGFQVKMVGQNQKVARLCGLNVNRQIILTLGISAAFAAVAGWIDVMGIHGRLQDNLAGSLGSVATVVALLGGLHPFGILLSSLLFSALVVGGASMQRFCGVPFSLVTIIQSLVIVFVISSTMFGQQKQKRVKEHE</sequence>
<dbReference type="eggNOG" id="COG4603">
    <property type="taxonomic scope" value="Bacteria"/>
</dbReference>
<gene>
    <name evidence="7" type="ordered locus">SpiGrapes_1776</name>
</gene>
<proteinExistence type="predicted"/>
<dbReference type="RefSeq" id="WP_014270415.1">
    <property type="nucleotide sequence ID" value="NC_016633.1"/>
</dbReference>
<dbReference type="InterPro" id="IPR001851">
    <property type="entry name" value="ABC_transp_permease"/>
</dbReference>
<evidence type="ECO:0000256" key="5">
    <source>
        <dbReference type="ARBA" id="ARBA00023136"/>
    </source>
</evidence>
<evidence type="ECO:0000256" key="1">
    <source>
        <dbReference type="ARBA" id="ARBA00004651"/>
    </source>
</evidence>
<dbReference type="CDD" id="cd06580">
    <property type="entry name" value="TM_PBP1_transp_TpRbsC_like"/>
    <property type="match status" value="1"/>
</dbReference>
<dbReference type="OrthoDB" id="45037at2"/>
<dbReference type="Pfam" id="PF02653">
    <property type="entry name" value="BPD_transp_2"/>
    <property type="match status" value="1"/>
</dbReference>
<feature type="transmembrane region" description="Helical" evidence="6">
    <location>
        <begin position="144"/>
        <end position="163"/>
    </location>
</feature>
<dbReference type="AlphaFoldDB" id="G8QXK9"/>
<feature type="transmembrane region" description="Helical" evidence="6">
    <location>
        <begin position="195"/>
        <end position="213"/>
    </location>
</feature>
<evidence type="ECO:0000256" key="2">
    <source>
        <dbReference type="ARBA" id="ARBA00022475"/>
    </source>
</evidence>
<keyword evidence="4 6" id="KW-1133">Transmembrane helix</keyword>